<gene>
    <name evidence="1" type="ORF">SH580_18750</name>
</gene>
<dbReference type="RefSeq" id="WP_319832342.1">
    <property type="nucleotide sequence ID" value="NZ_CP138858.1"/>
</dbReference>
<dbReference type="EMBL" id="CP138858">
    <property type="protein sequence ID" value="WPJ95462.1"/>
    <property type="molecule type" value="Genomic_DNA"/>
</dbReference>
<protein>
    <submittedName>
        <fullName evidence="1">Uncharacterized protein</fullName>
    </submittedName>
</protein>
<proteinExistence type="predicted"/>
<sequence length="52" mass="6122">MSWALSNLVALLRWNLFTHRNLWKWIDDPFMHSHPPPEDESYQTVLDGIAAT</sequence>
<organism evidence="1 2">
    <name type="scientific">Coraliomargarita algicola</name>
    <dbReference type="NCBI Taxonomy" id="3092156"/>
    <lineage>
        <taxon>Bacteria</taxon>
        <taxon>Pseudomonadati</taxon>
        <taxon>Verrucomicrobiota</taxon>
        <taxon>Opitutia</taxon>
        <taxon>Puniceicoccales</taxon>
        <taxon>Coraliomargaritaceae</taxon>
        <taxon>Coraliomargarita</taxon>
    </lineage>
</organism>
<keyword evidence="2" id="KW-1185">Reference proteome</keyword>
<evidence type="ECO:0000313" key="1">
    <source>
        <dbReference type="EMBL" id="WPJ95462.1"/>
    </source>
</evidence>
<evidence type="ECO:0000313" key="2">
    <source>
        <dbReference type="Proteomes" id="UP001324993"/>
    </source>
</evidence>
<reference evidence="1 2" key="1">
    <citation type="submission" date="2023-11" db="EMBL/GenBank/DDBJ databases">
        <title>Coraliomargarita sp. nov., isolated from marine algae.</title>
        <authorList>
            <person name="Lee J.K."/>
            <person name="Baek J.H."/>
            <person name="Kim J.M."/>
            <person name="Choi D.G."/>
            <person name="Jeon C.O."/>
        </authorList>
    </citation>
    <scope>NUCLEOTIDE SEQUENCE [LARGE SCALE GENOMIC DNA]</scope>
    <source>
        <strain evidence="1 2">J2-16</strain>
    </source>
</reference>
<accession>A0ABZ0RHD9</accession>
<dbReference type="Proteomes" id="UP001324993">
    <property type="component" value="Chromosome"/>
</dbReference>
<name>A0ABZ0RHD9_9BACT</name>